<gene>
    <name evidence="3" type="ORF">BDV95DRAFT_93652</name>
</gene>
<feature type="compositionally biased region" description="Acidic residues" evidence="1">
    <location>
        <begin position="303"/>
        <end position="316"/>
    </location>
</feature>
<protein>
    <recommendedName>
        <fullName evidence="2">C2H2-type domain-containing protein</fullName>
    </recommendedName>
</protein>
<keyword evidence="4" id="KW-1185">Reference proteome</keyword>
<evidence type="ECO:0000256" key="1">
    <source>
        <dbReference type="SAM" id="MobiDB-lite"/>
    </source>
</evidence>
<dbReference type="Proteomes" id="UP000481861">
    <property type="component" value="Unassembled WGS sequence"/>
</dbReference>
<feature type="compositionally biased region" description="Basic and acidic residues" evidence="1">
    <location>
        <begin position="317"/>
        <end position="327"/>
    </location>
</feature>
<dbReference type="AlphaFoldDB" id="A0A7C8MLP7"/>
<comment type="caution">
    <text evidence="3">The sequence shown here is derived from an EMBL/GenBank/DDBJ whole genome shotgun (WGS) entry which is preliminary data.</text>
</comment>
<dbReference type="EMBL" id="JAADJZ010000015">
    <property type="protein sequence ID" value="KAF2869985.1"/>
    <property type="molecule type" value="Genomic_DNA"/>
</dbReference>
<name>A0A7C8MLP7_9PLEO</name>
<proteinExistence type="predicted"/>
<feature type="compositionally biased region" description="Low complexity" evidence="1">
    <location>
        <begin position="176"/>
        <end position="242"/>
    </location>
</feature>
<sequence length="420" mass="46387">MLFARWLTATVVELYVHCSYVQGTALLHRVQLRPGRSSKCRRKAAPWMELSCAALRAFRMTPALCPVQQCQPSRCRTRKLFQSSALPPTRVKHLRQQTLSFLYSDACWIASVAASMAKLTFGMRRSQQYRNKRLASASSGDSHPEKKKKTNAEPAVRTNRLVRKPRSTAKQTHAKSVPAASSNNYAPSSSSPAASLNSPVASLNKHAASSNKHAASSSNYAPSFNNQAASSNRHAASSSNYAVGTKDSPICLDNTEESEEFGEFGESGESDSQLGDDVGVASLDDKDDEDCSSYVSSARDEKDDGDVNDDEDDEYVEDNRQDEHNEDDKDVEEVEQDSEQEGEESGRAVTKRVKSRRCVYDPARRLPEMVQPVHTSAIMPFAYKVHWPCPSSRCSRRFDTKLLLLGHFTKAHGVKAASSV</sequence>
<evidence type="ECO:0000313" key="3">
    <source>
        <dbReference type="EMBL" id="KAF2869985.1"/>
    </source>
</evidence>
<accession>A0A7C8MLP7</accession>
<evidence type="ECO:0000259" key="2">
    <source>
        <dbReference type="PROSITE" id="PS00028"/>
    </source>
</evidence>
<organism evidence="3 4">
    <name type="scientific">Massariosphaeria phaeospora</name>
    <dbReference type="NCBI Taxonomy" id="100035"/>
    <lineage>
        <taxon>Eukaryota</taxon>
        <taxon>Fungi</taxon>
        <taxon>Dikarya</taxon>
        <taxon>Ascomycota</taxon>
        <taxon>Pezizomycotina</taxon>
        <taxon>Dothideomycetes</taxon>
        <taxon>Pleosporomycetidae</taxon>
        <taxon>Pleosporales</taxon>
        <taxon>Pleosporales incertae sedis</taxon>
        <taxon>Massariosphaeria</taxon>
    </lineage>
</organism>
<reference evidence="3 4" key="1">
    <citation type="submission" date="2020-01" db="EMBL/GenBank/DDBJ databases">
        <authorList>
            <consortium name="DOE Joint Genome Institute"/>
            <person name="Haridas S."/>
            <person name="Albert R."/>
            <person name="Binder M."/>
            <person name="Bloem J."/>
            <person name="Labutti K."/>
            <person name="Salamov A."/>
            <person name="Andreopoulos B."/>
            <person name="Baker S.E."/>
            <person name="Barry K."/>
            <person name="Bills G."/>
            <person name="Bluhm B.H."/>
            <person name="Cannon C."/>
            <person name="Castanera R."/>
            <person name="Culley D.E."/>
            <person name="Daum C."/>
            <person name="Ezra D."/>
            <person name="Gonzalez J.B."/>
            <person name="Henrissat B."/>
            <person name="Kuo A."/>
            <person name="Liang C."/>
            <person name="Lipzen A."/>
            <person name="Lutzoni F."/>
            <person name="Magnuson J."/>
            <person name="Mondo S."/>
            <person name="Nolan M."/>
            <person name="Ohm R."/>
            <person name="Pangilinan J."/>
            <person name="Park H.-J.H."/>
            <person name="Ramirez L."/>
            <person name="Alfaro M."/>
            <person name="Sun H."/>
            <person name="Tritt A."/>
            <person name="Yoshinaga Y."/>
            <person name="Zwiers L.-H.L."/>
            <person name="Turgeon B.G."/>
            <person name="Goodwin S.B."/>
            <person name="Spatafora J.W."/>
            <person name="Crous P.W."/>
            <person name="Grigoriev I.V."/>
        </authorList>
    </citation>
    <scope>NUCLEOTIDE SEQUENCE [LARGE SCALE GENOMIC DNA]</scope>
    <source>
        <strain evidence="3 4">CBS 611.86</strain>
    </source>
</reference>
<feature type="compositionally biased region" description="Acidic residues" evidence="1">
    <location>
        <begin position="328"/>
        <end position="343"/>
    </location>
</feature>
<dbReference type="PROSITE" id="PS00028">
    <property type="entry name" value="ZINC_FINGER_C2H2_1"/>
    <property type="match status" value="1"/>
</dbReference>
<evidence type="ECO:0000313" key="4">
    <source>
        <dbReference type="Proteomes" id="UP000481861"/>
    </source>
</evidence>
<feature type="domain" description="C2H2-type" evidence="2">
    <location>
        <begin position="389"/>
        <end position="412"/>
    </location>
</feature>
<feature type="region of interest" description="Disordered" evidence="1">
    <location>
        <begin position="130"/>
        <end position="352"/>
    </location>
</feature>
<feature type="compositionally biased region" description="Acidic residues" evidence="1">
    <location>
        <begin position="254"/>
        <end position="269"/>
    </location>
</feature>
<dbReference type="InterPro" id="IPR013087">
    <property type="entry name" value="Znf_C2H2_type"/>
</dbReference>